<reference evidence="1" key="1">
    <citation type="journal article" date="2012" name="PLoS ONE">
        <title>Gene sets for utilization of primary and secondary nutrition supplies in the distal gut of endangered iberian lynx.</title>
        <authorList>
            <person name="Alcaide M."/>
            <person name="Messina E."/>
            <person name="Richter M."/>
            <person name="Bargiela R."/>
            <person name="Peplies J."/>
            <person name="Huws S.A."/>
            <person name="Newbold C.J."/>
            <person name="Golyshin P.N."/>
            <person name="Simon M.A."/>
            <person name="Lopez G."/>
            <person name="Yakimov M.M."/>
            <person name="Ferrer M."/>
        </authorList>
    </citation>
    <scope>NUCLEOTIDE SEQUENCE</scope>
</reference>
<evidence type="ECO:0000313" key="1">
    <source>
        <dbReference type="EMBL" id="EJX06454.1"/>
    </source>
</evidence>
<protein>
    <submittedName>
        <fullName evidence="1">Uncharacterized protein</fullName>
    </submittedName>
</protein>
<proteinExistence type="predicted"/>
<dbReference type="EMBL" id="AMCI01001155">
    <property type="protein sequence ID" value="EJX06454.1"/>
    <property type="molecule type" value="Genomic_DNA"/>
</dbReference>
<comment type="caution">
    <text evidence="1">The sequence shown here is derived from an EMBL/GenBank/DDBJ whole genome shotgun (WGS) entry which is preliminary data.</text>
</comment>
<name>J9GHD7_9ZZZZ</name>
<gene>
    <name evidence="1" type="ORF">EVA_05439</name>
</gene>
<sequence>MRLYGNPGVLFAFLVETGHYLEHMVFLDRKVVRTIKVQGIIVGMVFALEQVIGRDRAVGT</sequence>
<organism evidence="1">
    <name type="scientific">gut metagenome</name>
    <dbReference type="NCBI Taxonomy" id="749906"/>
    <lineage>
        <taxon>unclassified sequences</taxon>
        <taxon>metagenomes</taxon>
        <taxon>organismal metagenomes</taxon>
    </lineage>
</organism>
<dbReference type="AlphaFoldDB" id="J9GHD7"/>
<accession>J9GHD7</accession>